<evidence type="ECO:0000256" key="3">
    <source>
        <dbReference type="ARBA" id="ARBA00006958"/>
    </source>
</evidence>
<dbReference type="OrthoDB" id="998700at2759"/>
<feature type="region of interest" description="Disordered" evidence="8">
    <location>
        <begin position="143"/>
        <end position="173"/>
    </location>
</feature>
<evidence type="ECO:0000256" key="5">
    <source>
        <dbReference type="ARBA" id="ARBA00022723"/>
    </source>
</evidence>
<dbReference type="EMBL" id="CACSLK010004670">
    <property type="protein sequence ID" value="CAA0810104.1"/>
    <property type="molecule type" value="Genomic_DNA"/>
</dbReference>
<proteinExistence type="inferred from homology"/>
<dbReference type="InterPro" id="IPR027806">
    <property type="entry name" value="HARBI1_dom"/>
</dbReference>
<dbReference type="GO" id="GO:0016787">
    <property type="term" value="F:hydrolase activity"/>
    <property type="evidence" value="ECO:0007669"/>
    <property type="project" value="UniProtKB-KW"/>
</dbReference>
<gene>
    <name evidence="11" type="ORF">SHERM_01031</name>
</gene>
<comment type="similarity">
    <text evidence="3">Belongs to the HARBI1 family.</text>
</comment>
<dbReference type="Pfam" id="PF26138">
    <property type="entry name" value="DUF8040"/>
    <property type="match status" value="1"/>
</dbReference>
<keyword evidence="4" id="KW-0540">Nuclease</keyword>
<dbReference type="PANTHER" id="PTHR22930">
    <property type="match status" value="1"/>
</dbReference>
<evidence type="ECO:0000256" key="2">
    <source>
        <dbReference type="ARBA" id="ARBA00004123"/>
    </source>
</evidence>
<protein>
    <recommendedName>
        <fullName evidence="13">DDE Tnp4 domain-containing protein</fullName>
    </recommendedName>
</protein>
<evidence type="ECO:0000256" key="6">
    <source>
        <dbReference type="ARBA" id="ARBA00022801"/>
    </source>
</evidence>
<feature type="compositionally biased region" description="Polar residues" evidence="8">
    <location>
        <begin position="158"/>
        <end position="170"/>
    </location>
</feature>
<dbReference type="AlphaFoldDB" id="A0A9N7MNG9"/>
<name>A0A9N7MNG9_STRHE</name>
<dbReference type="Pfam" id="PF13359">
    <property type="entry name" value="DDE_Tnp_4"/>
    <property type="match status" value="1"/>
</dbReference>
<comment type="subcellular location">
    <subcellularLocation>
        <location evidence="2">Nucleus</location>
    </subcellularLocation>
</comment>
<organism evidence="11 12">
    <name type="scientific">Striga hermonthica</name>
    <name type="common">Purple witchweed</name>
    <name type="synonym">Buchnera hermonthica</name>
    <dbReference type="NCBI Taxonomy" id="68872"/>
    <lineage>
        <taxon>Eukaryota</taxon>
        <taxon>Viridiplantae</taxon>
        <taxon>Streptophyta</taxon>
        <taxon>Embryophyta</taxon>
        <taxon>Tracheophyta</taxon>
        <taxon>Spermatophyta</taxon>
        <taxon>Magnoliopsida</taxon>
        <taxon>eudicotyledons</taxon>
        <taxon>Gunneridae</taxon>
        <taxon>Pentapetalae</taxon>
        <taxon>asterids</taxon>
        <taxon>lamiids</taxon>
        <taxon>Lamiales</taxon>
        <taxon>Orobanchaceae</taxon>
        <taxon>Buchnereae</taxon>
        <taxon>Striga</taxon>
    </lineage>
</organism>
<evidence type="ECO:0000313" key="12">
    <source>
        <dbReference type="Proteomes" id="UP001153555"/>
    </source>
</evidence>
<keyword evidence="6" id="KW-0378">Hydrolase</keyword>
<evidence type="ECO:0008006" key="13">
    <source>
        <dbReference type="Google" id="ProtNLM"/>
    </source>
</evidence>
<keyword evidence="7" id="KW-0539">Nucleus</keyword>
<comment type="caution">
    <text evidence="11">The sequence shown here is derived from an EMBL/GenBank/DDBJ whole genome shotgun (WGS) entry which is preliminary data.</text>
</comment>
<evidence type="ECO:0000256" key="1">
    <source>
        <dbReference type="ARBA" id="ARBA00001968"/>
    </source>
</evidence>
<evidence type="ECO:0000256" key="8">
    <source>
        <dbReference type="SAM" id="MobiDB-lite"/>
    </source>
</evidence>
<evidence type="ECO:0000259" key="9">
    <source>
        <dbReference type="Pfam" id="PF13359"/>
    </source>
</evidence>
<feature type="domain" description="DDE Tnp4" evidence="9">
    <location>
        <begin position="431"/>
        <end position="592"/>
    </location>
</feature>
<evidence type="ECO:0000259" key="10">
    <source>
        <dbReference type="Pfam" id="PF26138"/>
    </source>
</evidence>
<accession>A0A9N7MNG9</accession>
<dbReference type="Proteomes" id="UP001153555">
    <property type="component" value="Unassembled WGS sequence"/>
</dbReference>
<dbReference type="PANTHER" id="PTHR22930:SF221">
    <property type="entry name" value="NUCLEASE HARBI1"/>
    <property type="match status" value="1"/>
</dbReference>
<evidence type="ECO:0000256" key="7">
    <source>
        <dbReference type="ARBA" id="ARBA00023242"/>
    </source>
</evidence>
<feature type="region of interest" description="Disordered" evidence="8">
    <location>
        <begin position="695"/>
        <end position="755"/>
    </location>
</feature>
<evidence type="ECO:0000313" key="11">
    <source>
        <dbReference type="EMBL" id="CAA0810104.1"/>
    </source>
</evidence>
<dbReference type="GO" id="GO:0004518">
    <property type="term" value="F:nuclease activity"/>
    <property type="evidence" value="ECO:0007669"/>
    <property type="project" value="UniProtKB-KW"/>
</dbReference>
<comment type="cofactor">
    <cofactor evidence="1">
        <name>a divalent metal cation</name>
        <dbReference type="ChEBI" id="CHEBI:60240"/>
    </cofactor>
</comment>
<evidence type="ECO:0000256" key="4">
    <source>
        <dbReference type="ARBA" id="ARBA00022722"/>
    </source>
</evidence>
<dbReference type="GO" id="GO:0005634">
    <property type="term" value="C:nucleus"/>
    <property type="evidence" value="ECO:0007669"/>
    <property type="project" value="UniProtKB-SubCell"/>
</dbReference>
<keyword evidence="5" id="KW-0479">Metal-binding</keyword>
<feature type="domain" description="DUF8040" evidence="10">
    <location>
        <begin position="298"/>
        <end position="392"/>
    </location>
</feature>
<reference evidence="11" key="1">
    <citation type="submission" date="2019-12" db="EMBL/GenBank/DDBJ databases">
        <authorList>
            <person name="Scholes J."/>
        </authorList>
    </citation>
    <scope>NUCLEOTIDE SEQUENCE</scope>
</reference>
<dbReference type="InterPro" id="IPR058353">
    <property type="entry name" value="DUF8040"/>
</dbReference>
<sequence length="755" mass="86477">MRTRWSLWKQLKGKETGLGWDHIKGTIDAIDEWWALKIKENSKYEVFREEGIETELECKMDQIFAISAQGKLKFTLVSSSQQNHVMQEVDEVYIPSPLHESGNDNNGGDNCCAVDEPWDEVWREISPPRTSTPILSPCDTQIEANDGRKGKRSFVGDFSQSSKAARTNSGKRAGAATIQEMFGGMMQTISERNHSTEEITTSMKNMMSLHMDIAKSMKEKSNYDLGDAMAKLCTLSDLTRGMESNDVKIRQLLLYEQQYLQCLQYLKEEDEFWDMMTCATCYAYWYFLNHIYKEPCMTSFLTGERWINELLSGHEKRCFNALRMTQNTFHQLCLDLENRYGLRASSRMSVLEKVGLFVYVLSKGASNRDTQECFQHSGETVSRIFKQVLDSMDSFSRDILVPKDPEFKDIPTHISNDERYMPYFKDCIGAIDGTHIAITVPEEDQIRYRGRKGISTTNVLAVCDFDLLFTYVLTGWEGSTHDSRIFLDTINDPNLNFPKPPLGKYYLVDKGYPEREGYLTPYTKTRYHQSEFRSSNPRGSQEVFNRAHSSLRSCIERAFGVLKARWKILHKMLSYSLMDQNRIICSCFALHNYIRRSTIGDPGFRVIDANPEFIPPDVFHDVENNSAQGDGEMRTREMANLLSRPPQLHPQPCFFGEPIPRPSWQLHLRPQLYFQHQAHAPPPYPALSRVFGDSSSRSGHLCPRPTSPSRPQPGSRPYYARASTSTCATELRSEPPCTMPDQIHPAAVSAHFQQA</sequence>
<dbReference type="InterPro" id="IPR045249">
    <property type="entry name" value="HARBI1-like"/>
</dbReference>
<keyword evidence="12" id="KW-1185">Reference proteome</keyword>
<dbReference type="GO" id="GO:0046872">
    <property type="term" value="F:metal ion binding"/>
    <property type="evidence" value="ECO:0007669"/>
    <property type="project" value="UniProtKB-KW"/>
</dbReference>